<proteinExistence type="predicted"/>
<protein>
    <submittedName>
        <fullName evidence="2">Secreted protein</fullName>
    </submittedName>
</protein>
<dbReference type="Proteomes" id="UP000095283">
    <property type="component" value="Unplaced"/>
</dbReference>
<organism evidence="1 2">
    <name type="scientific">Heterorhabditis bacteriophora</name>
    <name type="common">Entomopathogenic nematode worm</name>
    <dbReference type="NCBI Taxonomy" id="37862"/>
    <lineage>
        <taxon>Eukaryota</taxon>
        <taxon>Metazoa</taxon>
        <taxon>Ecdysozoa</taxon>
        <taxon>Nematoda</taxon>
        <taxon>Chromadorea</taxon>
        <taxon>Rhabditida</taxon>
        <taxon>Rhabditina</taxon>
        <taxon>Rhabditomorpha</taxon>
        <taxon>Strongyloidea</taxon>
        <taxon>Heterorhabditidae</taxon>
        <taxon>Heterorhabditis</taxon>
    </lineage>
</organism>
<accession>A0A1I7XM90</accession>
<evidence type="ECO:0000313" key="1">
    <source>
        <dbReference type="Proteomes" id="UP000095283"/>
    </source>
</evidence>
<name>A0A1I7XM90_HETBA</name>
<keyword evidence="1" id="KW-1185">Reference proteome</keyword>
<evidence type="ECO:0000313" key="2">
    <source>
        <dbReference type="WBParaSite" id="Hba_18902"/>
    </source>
</evidence>
<dbReference type="WBParaSite" id="Hba_18902">
    <property type="protein sequence ID" value="Hba_18902"/>
    <property type="gene ID" value="Hba_18902"/>
</dbReference>
<sequence length="121" mass="13758">MFGKLYASEWLSACRFVQITVSCQARQVPDWPTQVVAIQHPQSLMANIFHKCNRLKDHNSSANKHAAPLSFATTASIWWNNYAIGLRLRSKQIGLCEVNSSRPHKYSIGSSTIELITLWRK</sequence>
<reference evidence="2" key="1">
    <citation type="submission" date="2016-11" db="UniProtKB">
        <authorList>
            <consortium name="WormBaseParasite"/>
        </authorList>
    </citation>
    <scope>IDENTIFICATION</scope>
</reference>
<dbReference type="AlphaFoldDB" id="A0A1I7XM90"/>